<keyword evidence="1" id="KW-0732">Signal</keyword>
<proteinExistence type="predicted"/>
<reference evidence="2 3" key="1">
    <citation type="submission" date="2019-10" db="EMBL/GenBank/DDBJ databases">
        <title>Genome sequence of Luteimicrobium xylanilyticum HY-24.</title>
        <authorList>
            <person name="Kim D.Y."/>
            <person name="Park H.-Y."/>
        </authorList>
    </citation>
    <scope>NUCLEOTIDE SEQUENCE [LARGE SCALE GENOMIC DNA]</scope>
    <source>
        <strain evidence="2 3">HY-24</strain>
    </source>
</reference>
<gene>
    <name evidence="2" type="ORF">KDY119_00527</name>
</gene>
<keyword evidence="3" id="KW-1185">Reference proteome</keyword>
<evidence type="ECO:0000313" key="3">
    <source>
        <dbReference type="Proteomes" id="UP000326702"/>
    </source>
</evidence>
<name>A0A5P9Q6K7_9MICO</name>
<dbReference type="AlphaFoldDB" id="A0A5P9Q6K7"/>
<dbReference type="Proteomes" id="UP000326702">
    <property type="component" value="Chromosome"/>
</dbReference>
<dbReference type="KEGG" id="lxl:KDY119_00527"/>
<organism evidence="2 3">
    <name type="scientific">Luteimicrobium xylanilyticum</name>
    <dbReference type="NCBI Taxonomy" id="1133546"/>
    <lineage>
        <taxon>Bacteria</taxon>
        <taxon>Bacillati</taxon>
        <taxon>Actinomycetota</taxon>
        <taxon>Actinomycetes</taxon>
        <taxon>Micrococcales</taxon>
        <taxon>Luteimicrobium</taxon>
    </lineage>
</organism>
<protein>
    <recommendedName>
        <fullName evidence="4">Lipoprotein</fullName>
    </recommendedName>
</protein>
<evidence type="ECO:0000256" key="1">
    <source>
        <dbReference type="SAM" id="SignalP"/>
    </source>
</evidence>
<dbReference type="EMBL" id="CP045529">
    <property type="protein sequence ID" value="QFU97034.1"/>
    <property type="molecule type" value="Genomic_DNA"/>
</dbReference>
<dbReference type="OrthoDB" id="4827668at2"/>
<evidence type="ECO:0008006" key="4">
    <source>
        <dbReference type="Google" id="ProtNLM"/>
    </source>
</evidence>
<feature type="signal peptide" evidence="1">
    <location>
        <begin position="1"/>
        <end position="24"/>
    </location>
</feature>
<accession>A0A5P9Q6K7</accession>
<evidence type="ECO:0000313" key="2">
    <source>
        <dbReference type="EMBL" id="QFU97034.1"/>
    </source>
</evidence>
<feature type="chain" id="PRO_5039385723" description="Lipoprotein" evidence="1">
    <location>
        <begin position="25"/>
        <end position="142"/>
    </location>
</feature>
<dbReference type="RefSeq" id="WP_036953724.1">
    <property type="nucleotide sequence ID" value="NZ_BAABIH010000013.1"/>
</dbReference>
<dbReference type="PROSITE" id="PS51257">
    <property type="entry name" value="PROKAR_LIPOPROTEIN"/>
    <property type="match status" value="1"/>
</dbReference>
<sequence>MISNRILRTALPVAVLALTAPLFAACSSGGDDTKSKFCNLNKDDALEKSLDDVDMSDPQSAVDAIAKVNDKIKNVDAPDEIKTEWANVKKFFGDYVKALDGVDVSDTTAYAKALTDSGITSEASNMSTATTKISSYVSKNCS</sequence>